<dbReference type="SUPFAM" id="SSF56672">
    <property type="entry name" value="DNA/RNA polymerases"/>
    <property type="match status" value="1"/>
</dbReference>
<keyword evidence="2" id="KW-0812">Transmembrane</keyword>
<dbReference type="InterPro" id="IPR013103">
    <property type="entry name" value="RVT_2"/>
</dbReference>
<evidence type="ECO:0000313" key="2">
    <source>
        <dbReference type="EMBL" id="GAA0172344.1"/>
    </source>
</evidence>
<dbReference type="EMBL" id="BAABME010008078">
    <property type="protein sequence ID" value="GAA0172344.1"/>
    <property type="molecule type" value="Genomic_DNA"/>
</dbReference>
<sequence>MVTVQTFLAVAAAKDWELHQMDVHNVFLHGDLTEEVYMKIPPGFEQGRHGQVCRLRKSLYGLKQAPRCWFAKFADALRQYGFVQSYSDYSFLFTYFRKTTRLNVLVYVDDLIISGNNRADIAAFKDYLHMCFHMKDLGKLKYFLGIEVGRNPEGIFLCQRKYALDIISEIGLLGSKPVAFPMEQNQKLGLSTSPELVDGEKYRRLVGRLLYLAFTRPDIFFAVHVLSQFLQRPKEEHWLTALRVVRYLKGSPGQGVLLKLDNSLELQGWCDSDWATCPTTRRSVTGWIVFLGSSPVS</sequence>
<evidence type="ECO:0000313" key="3">
    <source>
        <dbReference type="Proteomes" id="UP001454036"/>
    </source>
</evidence>
<comment type="caution">
    <text evidence="2">The sequence shown here is derived from an EMBL/GenBank/DDBJ whole genome shotgun (WGS) entry which is preliminary data.</text>
</comment>
<name>A0AAV3R900_LITER</name>
<evidence type="ECO:0000259" key="1">
    <source>
        <dbReference type="Pfam" id="PF07727"/>
    </source>
</evidence>
<proteinExistence type="predicted"/>
<dbReference type="PANTHER" id="PTHR11439:SF462">
    <property type="match status" value="1"/>
</dbReference>
<dbReference type="Pfam" id="PF07727">
    <property type="entry name" value="RVT_2"/>
    <property type="match status" value="1"/>
</dbReference>
<protein>
    <submittedName>
        <fullName evidence="2">Transmembrane signal receptor</fullName>
    </submittedName>
</protein>
<keyword evidence="2" id="KW-0675">Receptor</keyword>
<organism evidence="2 3">
    <name type="scientific">Lithospermum erythrorhizon</name>
    <name type="common">Purple gromwell</name>
    <name type="synonym">Lithospermum officinale var. erythrorhizon</name>
    <dbReference type="NCBI Taxonomy" id="34254"/>
    <lineage>
        <taxon>Eukaryota</taxon>
        <taxon>Viridiplantae</taxon>
        <taxon>Streptophyta</taxon>
        <taxon>Embryophyta</taxon>
        <taxon>Tracheophyta</taxon>
        <taxon>Spermatophyta</taxon>
        <taxon>Magnoliopsida</taxon>
        <taxon>eudicotyledons</taxon>
        <taxon>Gunneridae</taxon>
        <taxon>Pentapetalae</taxon>
        <taxon>asterids</taxon>
        <taxon>lamiids</taxon>
        <taxon>Boraginales</taxon>
        <taxon>Boraginaceae</taxon>
        <taxon>Boraginoideae</taxon>
        <taxon>Lithospermeae</taxon>
        <taxon>Lithospermum</taxon>
    </lineage>
</organism>
<feature type="domain" description="Reverse transcriptase Ty1/copia-type" evidence="1">
    <location>
        <begin position="4"/>
        <end position="183"/>
    </location>
</feature>
<accession>A0AAV3R900</accession>
<dbReference type="Proteomes" id="UP001454036">
    <property type="component" value="Unassembled WGS sequence"/>
</dbReference>
<dbReference type="PANTHER" id="PTHR11439">
    <property type="entry name" value="GAG-POL-RELATED RETROTRANSPOSON"/>
    <property type="match status" value="1"/>
</dbReference>
<dbReference type="AlphaFoldDB" id="A0AAV3R900"/>
<keyword evidence="2" id="KW-0472">Membrane</keyword>
<keyword evidence="3" id="KW-1185">Reference proteome</keyword>
<gene>
    <name evidence="2" type="ORF">LIER_26188</name>
</gene>
<reference evidence="2 3" key="1">
    <citation type="submission" date="2024-01" db="EMBL/GenBank/DDBJ databases">
        <title>The complete chloroplast genome sequence of Lithospermum erythrorhizon: insights into the phylogenetic relationship among Boraginaceae species and the maternal lineages of purple gromwells.</title>
        <authorList>
            <person name="Okada T."/>
            <person name="Watanabe K."/>
        </authorList>
    </citation>
    <scope>NUCLEOTIDE SEQUENCE [LARGE SCALE GENOMIC DNA]</scope>
</reference>
<dbReference type="InterPro" id="IPR043502">
    <property type="entry name" value="DNA/RNA_pol_sf"/>
</dbReference>